<keyword evidence="5" id="KW-0808">Transferase</keyword>
<evidence type="ECO:0000259" key="14">
    <source>
        <dbReference type="PROSITE" id="PS50109"/>
    </source>
</evidence>
<dbReference type="Pfam" id="PF02518">
    <property type="entry name" value="HATPase_c"/>
    <property type="match status" value="1"/>
</dbReference>
<keyword evidence="12 13" id="KW-0472">Membrane</keyword>
<dbReference type="InterPro" id="IPR005467">
    <property type="entry name" value="His_kinase_dom"/>
</dbReference>
<dbReference type="EC" id="2.7.13.3" evidence="3"/>
<dbReference type="InterPro" id="IPR025201">
    <property type="entry name" value="KdpD_TM"/>
</dbReference>
<evidence type="ECO:0000256" key="3">
    <source>
        <dbReference type="ARBA" id="ARBA00012438"/>
    </source>
</evidence>
<evidence type="ECO:0000256" key="4">
    <source>
        <dbReference type="ARBA" id="ARBA00022553"/>
    </source>
</evidence>
<feature type="transmembrane region" description="Helical" evidence="13">
    <location>
        <begin position="84"/>
        <end position="107"/>
    </location>
</feature>
<dbReference type="Pfam" id="PF00512">
    <property type="entry name" value="HisKA"/>
    <property type="match status" value="1"/>
</dbReference>
<dbReference type="EMBL" id="SHKM01000001">
    <property type="protein sequence ID" value="RZT90351.1"/>
    <property type="molecule type" value="Genomic_DNA"/>
</dbReference>
<dbReference type="PROSITE" id="PS50109">
    <property type="entry name" value="HIS_KIN"/>
    <property type="match status" value="1"/>
</dbReference>
<dbReference type="SUPFAM" id="SSF47384">
    <property type="entry name" value="Homodimeric domain of signal transducing histidine kinase"/>
    <property type="match status" value="1"/>
</dbReference>
<organism evidence="15 16">
    <name type="scientific">Azospira oryzae</name>
    <dbReference type="NCBI Taxonomy" id="146939"/>
    <lineage>
        <taxon>Bacteria</taxon>
        <taxon>Pseudomonadati</taxon>
        <taxon>Pseudomonadota</taxon>
        <taxon>Betaproteobacteria</taxon>
        <taxon>Rhodocyclales</taxon>
        <taxon>Rhodocyclaceae</taxon>
        <taxon>Azospira</taxon>
    </lineage>
</organism>
<dbReference type="InterPro" id="IPR004358">
    <property type="entry name" value="Sig_transdc_His_kin-like_C"/>
</dbReference>
<dbReference type="InterPro" id="IPR038318">
    <property type="entry name" value="KdpD_sf"/>
</dbReference>
<evidence type="ECO:0000256" key="7">
    <source>
        <dbReference type="ARBA" id="ARBA00022741"/>
    </source>
</evidence>
<dbReference type="SMART" id="SM00388">
    <property type="entry name" value="HisKA"/>
    <property type="match status" value="1"/>
</dbReference>
<dbReference type="InterPro" id="IPR052023">
    <property type="entry name" value="Histidine_kinase_KdpD"/>
</dbReference>
<keyword evidence="7" id="KW-0547">Nucleotide-binding</keyword>
<evidence type="ECO:0000313" key="16">
    <source>
        <dbReference type="Proteomes" id="UP000292136"/>
    </source>
</evidence>
<dbReference type="Gene3D" id="3.30.565.10">
    <property type="entry name" value="Histidine kinase-like ATPase, C-terminal domain"/>
    <property type="match status" value="1"/>
</dbReference>
<dbReference type="CDD" id="cd00075">
    <property type="entry name" value="HATPase"/>
    <property type="match status" value="1"/>
</dbReference>
<evidence type="ECO:0000256" key="12">
    <source>
        <dbReference type="ARBA" id="ARBA00023136"/>
    </source>
</evidence>
<keyword evidence="8 15" id="KW-0418">Kinase</keyword>
<evidence type="ECO:0000256" key="11">
    <source>
        <dbReference type="ARBA" id="ARBA00023012"/>
    </source>
</evidence>
<evidence type="ECO:0000256" key="10">
    <source>
        <dbReference type="ARBA" id="ARBA00022989"/>
    </source>
</evidence>
<gene>
    <name evidence="15" type="ORF">EV678_1165</name>
</gene>
<evidence type="ECO:0000256" key="6">
    <source>
        <dbReference type="ARBA" id="ARBA00022692"/>
    </source>
</evidence>
<feature type="transmembrane region" description="Helical" evidence="13">
    <location>
        <begin position="35"/>
        <end position="52"/>
    </location>
</feature>
<dbReference type="InterPro" id="IPR029016">
    <property type="entry name" value="GAF-like_dom_sf"/>
</dbReference>
<dbReference type="PANTHER" id="PTHR45569:SF1">
    <property type="entry name" value="SENSOR PROTEIN KDPD"/>
    <property type="match status" value="1"/>
</dbReference>
<comment type="catalytic activity">
    <reaction evidence="1">
        <text>ATP + protein L-histidine = ADP + protein N-phospho-L-histidine.</text>
        <dbReference type="EC" id="2.7.13.3"/>
    </reaction>
</comment>
<evidence type="ECO:0000256" key="5">
    <source>
        <dbReference type="ARBA" id="ARBA00022679"/>
    </source>
</evidence>
<evidence type="ECO:0000256" key="8">
    <source>
        <dbReference type="ARBA" id="ARBA00022777"/>
    </source>
</evidence>
<keyword evidence="6 13" id="KW-0812">Transmembrane</keyword>
<keyword evidence="4" id="KW-0597">Phosphoprotein</keyword>
<keyword evidence="11" id="KW-0902">Two-component regulatory system</keyword>
<keyword evidence="16" id="KW-1185">Reference proteome</keyword>
<dbReference type="InterPro" id="IPR003661">
    <property type="entry name" value="HisK_dim/P_dom"/>
</dbReference>
<comment type="caution">
    <text evidence="15">The sequence shown here is derived from an EMBL/GenBank/DDBJ whole genome shotgun (WGS) entry which is preliminary data.</text>
</comment>
<dbReference type="PANTHER" id="PTHR45569">
    <property type="entry name" value="SENSOR PROTEIN KDPD"/>
    <property type="match status" value="1"/>
</dbReference>
<dbReference type="PRINTS" id="PR00344">
    <property type="entry name" value="BCTRLSENSOR"/>
</dbReference>
<sequence length="499" mass="53375">MGHLLQRFSGYLMGMLFVLLGTALAAPFRAEIDLSNLALLYVLAVVAVGGHFGRGPAVACALAGSLAFAYVFVPPHFSLAITEIQYVMAAVIMVVVALVVGHLTAALRTQVELARDRARRARALYELAKHLAGSQTAEEVTQTCRRFLADALGARRIRLLEPATWDQPPPFITKALVRACLERRQLVAIPSPAPGISRALLPLAGTRDLQGLLGFEVDSGTLDDGEYREALDTMASVVAVALERTQYAAAVRESELRVAAETLRGTILASLSHDLRTPLTALVGMADGLALGKVAGADKQKSMLLRLRDQALAINQLLGNLLEMARLRSGNVELQKEWQPIEEVIGATMGLLEPHAGGREIVINIAPDLPPVHIDGVLIERVLWNLLENALKYSPAEQSIELRVAQSEGWLELSVCDRGEGLAPGQEEDLFGLFRRGRSESNVPGAGLGLAIARTIAEAHGGSVSAANRSGGGACFCLRLPLETPPDLADLADLESETL</sequence>
<accession>A0ABY0IRY3</accession>
<feature type="domain" description="Histidine kinase" evidence="14">
    <location>
        <begin position="270"/>
        <end position="484"/>
    </location>
</feature>
<evidence type="ECO:0000256" key="1">
    <source>
        <dbReference type="ARBA" id="ARBA00000085"/>
    </source>
</evidence>
<dbReference type="CDD" id="cd00082">
    <property type="entry name" value="HisKA"/>
    <property type="match status" value="1"/>
</dbReference>
<name>A0ABY0IRY3_9RHOO</name>
<dbReference type="Pfam" id="PF13493">
    <property type="entry name" value="DUF4118"/>
    <property type="match status" value="1"/>
</dbReference>
<dbReference type="Gene3D" id="3.30.450.40">
    <property type="match status" value="1"/>
</dbReference>
<protein>
    <recommendedName>
        <fullName evidence="3">histidine kinase</fullName>
        <ecNumber evidence="3">2.7.13.3</ecNumber>
    </recommendedName>
</protein>
<dbReference type="SUPFAM" id="SSF55874">
    <property type="entry name" value="ATPase domain of HSP90 chaperone/DNA topoisomerase II/histidine kinase"/>
    <property type="match status" value="1"/>
</dbReference>
<keyword evidence="9" id="KW-0067">ATP-binding</keyword>
<dbReference type="SUPFAM" id="SSF55781">
    <property type="entry name" value="GAF domain-like"/>
    <property type="match status" value="1"/>
</dbReference>
<dbReference type="Gene3D" id="1.20.120.620">
    <property type="entry name" value="Backbone structure of the membrane domain of e. Coli histidine kinase receptor kdpd"/>
    <property type="match status" value="1"/>
</dbReference>
<reference evidence="15 16" key="1">
    <citation type="submission" date="2019-02" db="EMBL/GenBank/DDBJ databases">
        <title>Genomic Encyclopedia of Type Strains, Phase IV (KMG-IV): sequencing the most valuable type-strain genomes for metagenomic binning, comparative biology and taxonomic classification.</title>
        <authorList>
            <person name="Goeker M."/>
        </authorList>
    </citation>
    <scope>NUCLEOTIDE SEQUENCE [LARGE SCALE GENOMIC DNA]</scope>
    <source>
        <strain evidence="15 16">DSM 21223</strain>
    </source>
</reference>
<dbReference type="Gene3D" id="1.10.287.130">
    <property type="match status" value="1"/>
</dbReference>
<dbReference type="Proteomes" id="UP000292136">
    <property type="component" value="Unassembled WGS sequence"/>
</dbReference>
<evidence type="ECO:0000313" key="15">
    <source>
        <dbReference type="EMBL" id="RZT90351.1"/>
    </source>
</evidence>
<keyword evidence="10 13" id="KW-1133">Transmembrane helix</keyword>
<dbReference type="InterPro" id="IPR036097">
    <property type="entry name" value="HisK_dim/P_sf"/>
</dbReference>
<feature type="transmembrane region" description="Helical" evidence="13">
    <location>
        <begin position="59"/>
        <end position="78"/>
    </location>
</feature>
<dbReference type="SMART" id="SM00387">
    <property type="entry name" value="HATPase_c"/>
    <property type="match status" value="1"/>
</dbReference>
<evidence type="ECO:0000256" key="9">
    <source>
        <dbReference type="ARBA" id="ARBA00022840"/>
    </source>
</evidence>
<dbReference type="GO" id="GO:0016301">
    <property type="term" value="F:kinase activity"/>
    <property type="evidence" value="ECO:0007669"/>
    <property type="project" value="UniProtKB-KW"/>
</dbReference>
<evidence type="ECO:0000256" key="2">
    <source>
        <dbReference type="ARBA" id="ARBA00004141"/>
    </source>
</evidence>
<evidence type="ECO:0000256" key="13">
    <source>
        <dbReference type="SAM" id="Phobius"/>
    </source>
</evidence>
<dbReference type="InterPro" id="IPR036890">
    <property type="entry name" value="HATPase_C_sf"/>
</dbReference>
<proteinExistence type="predicted"/>
<dbReference type="InterPro" id="IPR003594">
    <property type="entry name" value="HATPase_dom"/>
</dbReference>
<comment type="subcellular location">
    <subcellularLocation>
        <location evidence="2">Membrane</location>
        <topology evidence="2">Multi-pass membrane protein</topology>
    </subcellularLocation>
</comment>
<dbReference type="RefSeq" id="WP_130458814.1">
    <property type="nucleotide sequence ID" value="NZ_SHKM01000001.1"/>
</dbReference>